<reference evidence="1 2" key="1">
    <citation type="submission" date="2019-03" db="EMBL/GenBank/DDBJ databases">
        <authorList>
            <person name="Kim H."/>
            <person name="Yu S.-M."/>
        </authorList>
    </citation>
    <scope>NUCLEOTIDE SEQUENCE [LARGE SCALE GENOMIC DNA]</scope>
    <source>
        <strain evidence="1 2">NBC122</strain>
    </source>
</reference>
<dbReference type="OrthoDB" id="908824at2"/>
<evidence type="ECO:0000313" key="1">
    <source>
        <dbReference type="EMBL" id="QBO58127.1"/>
    </source>
</evidence>
<accession>A0A4P6ZF22</accession>
<dbReference type="EMBL" id="CP037954">
    <property type="protein sequence ID" value="QBO58127.1"/>
    <property type="molecule type" value="Genomic_DNA"/>
</dbReference>
<dbReference type="KEGG" id="csal:NBC122_01300"/>
<name>A0A4P6ZF22_9FLAO</name>
<dbReference type="Proteomes" id="UP000294419">
    <property type="component" value="Chromosome"/>
</dbReference>
<sequence length="932" mass="105932">MGSFRTILSFFFILGTTLGYSQSDVLSIETDKAIVVANGEIRNLMVRIENKSENLQDVHLVTKTDEGVRVLNTEIRIKIEPKEKVFVPFKIFIEKRQPAGSSLITLHLQDSTQKTVASWETVLTVEPKRLLRISANDPQILIYRVGDSLKISSQVTNGGNQTEQAEIYATFPQYLGSETVMKKKVTLNPFTSQEVVFSKLIDRDLLKMEIFTVNVAGTNSNKEFFGNTMVTVQNALGSRRYIDPLQNNNYRGLSVNHISWSTSNPFDKFSASHNVDLRTEVNIGNTKAMINLNGTYWPSLDTKMMFQNSWLKLEHKEFGVQLGNLNSSDLEITLNGRGAQFTYTPDAERKTLITAGAVEKSYNIFDPVRLNNLPRGYSAFAKTAYHMDEDKTLDSEVILDTDPFQKSFIIKGGYEYNNRKNESYGIDLGYGHTRSVTDENNAQSSVSLGLNYRKTWDKYAFSSTNYHSSGYYPGIKRGSTVSEQRLSRSFEKFSLYGAYSLNIYDPRNIESLYQFSSLAQRHRAELGSNFTIAKRIGVNMISQLSTEKSDVFVGDYFSRLPAQFNAASLATTFNYSTADHNNRITFTYAQGISYYQDITEPRHIYSFQANLQHRNLMLSTTYQHGNFLLYEGNRNGVLSSETEQFSAVATYRLTLLNYKMNLNLSSMVNLDTQSGKSFSFNSNFDYRLFRSTKIFANYNYNRYSRNGFDTGNTYYQLGVSQDLPSIGDETVKYKNGSIKVFTYYDLNNNNIYEPETDQPAGGVKVKINNTIFISGDDGNIKYRKVPYGEYTVKSIENDWYGDASKIDLQQKEIFLTLPLEKTTIMRGKIVYEKTSKTQYEVQEHLAGIPVLFRNTSGKIFTFYTNAAGEYTAYIPLGTYHVSLESQVLQKNVYVDKNIESAVAEQGVVKILENILLKVKEKKVEVKKFGITD</sequence>
<protein>
    <submittedName>
        <fullName evidence="1">Uncharacterized protein</fullName>
    </submittedName>
</protein>
<organism evidence="1 2">
    <name type="scientific">Chryseobacterium salivictor</name>
    <dbReference type="NCBI Taxonomy" id="2547600"/>
    <lineage>
        <taxon>Bacteria</taxon>
        <taxon>Pseudomonadati</taxon>
        <taxon>Bacteroidota</taxon>
        <taxon>Flavobacteriia</taxon>
        <taxon>Flavobacteriales</taxon>
        <taxon>Weeksellaceae</taxon>
        <taxon>Chryseobacterium group</taxon>
        <taxon>Chryseobacterium</taxon>
    </lineage>
</organism>
<keyword evidence="2" id="KW-1185">Reference proteome</keyword>
<evidence type="ECO:0000313" key="2">
    <source>
        <dbReference type="Proteomes" id="UP000294419"/>
    </source>
</evidence>
<proteinExistence type="predicted"/>
<dbReference type="AlphaFoldDB" id="A0A4P6ZF22"/>
<gene>
    <name evidence="1" type="ORF">NBC122_01300</name>
</gene>